<evidence type="ECO:0000259" key="5">
    <source>
        <dbReference type="PROSITE" id="PS51379"/>
    </source>
</evidence>
<dbReference type="SUPFAM" id="SSF54862">
    <property type="entry name" value="4Fe-4S ferredoxins"/>
    <property type="match status" value="1"/>
</dbReference>
<protein>
    <submittedName>
        <fullName evidence="6">4Fe-4S binding protein</fullName>
    </submittedName>
</protein>
<keyword evidence="3" id="KW-0408">Iron</keyword>
<dbReference type="InterPro" id="IPR017896">
    <property type="entry name" value="4Fe4S_Fe-S-bd"/>
</dbReference>
<evidence type="ECO:0000313" key="7">
    <source>
        <dbReference type="Proteomes" id="UP000824055"/>
    </source>
</evidence>
<dbReference type="PANTHER" id="PTHR43687:SF1">
    <property type="entry name" value="FERREDOXIN III"/>
    <property type="match status" value="1"/>
</dbReference>
<keyword evidence="4" id="KW-0411">Iron-sulfur</keyword>
<dbReference type="Gene3D" id="3.30.70.20">
    <property type="match status" value="1"/>
</dbReference>
<dbReference type="Proteomes" id="UP000824055">
    <property type="component" value="Unassembled WGS sequence"/>
</dbReference>
<feature type="domain" description="4Fe-4S ferredoxin-type" evidence="5">
    <location>
        <begin position="43"/>
        <end position="73"/>
    </location>
</feature>
<organism evidence="6 7">
    <name type="scientific">Candidatus Prevotella avicola</name>
    <dbReference type="NCBI Taxonomy" id="2838738"/>
    <lineage>
        <taxon>Bacteria</taxon>
        <taxon>Pseudomonadati</taxon>
        <taxon>Bacteroidota</taxon>
        <taxon>Bacteroidia</taxon>
        <taxon>Bacteroidales</taxon>
        <taxon>Prevotellaceae</taxon>
        <taxon>Prevotella</taxon>
    </lineage>
</organism>
<dbReference type="AlphaFoldDB" id="A0A9D2JVJ7"/>
<dbReference type="GO" id="GO:0051539">
    <property type="term" value="F:4 iron, 4 sulfur cluster binding"/>
    <property type="evidence" value="ECO:0007669"/>
    <property type="project" value="UniProtKB-KW"/>
</dbReference>
<evidence type="ECO:0000313" key="6">
    <source>
        <dbReference type="EMBL" id="HIZ68901.1"/>
    </source>
</evidence>
<name>A0A9D2JVJ7_9BACT</name>
<dbReference type="PROSITE" id="PS00198">
    <property type="entry name" value="4FE4S_FER_1"/>
    <property type="match status" value="1"/>
</dbReference>
<comment type="caution">
    <text evidence="6">The sequence shown here is derived from an EMBL/GenBank/DDBJ whole genome shotgun (WGS) entry which is preliminary data.</text>
</comment>
<reference evidence="6" key="1">
    <citation type="journal article" date="2021" name="PeerJ">
        <title>Extensive microbial diversity within the chicken gut microbiome revealed by metagenomics and culture.</title>
        <authorList>
            <person name="Gilroy R."/>
            <person name="Ravi A."/>
            <person name="Getino M."/>
            <person name="Pursley I."/>
            <person name="Horton D.L."/>
            <person name="Alikhan N.F."/>
            <person name="Baker D."/>
            <person name="Gharbi K."/>
            <person name="Hall N."/>
            <person name="Watson M."/>
            <person name="Adriaenssens E.M."/>
            <person name="Foster-Nyarko E."/>
            <person name="Jarju S."/>
            <person name="Secka A."/>
            <person name="Antonio M."/>
            <person name="Oren A."/>
            <person name="Chaudhuri R.R."/>
            <person name="La Ragione R."/>
            <person name="Hildebrand F."/>
            <person name="Pallen M.J."/>
        </authorList>
    </citation>
    <scope>NUCLEOTIDE SEQUENCE</scope>
    <source>
        <strain evidence="6">ChiHecec3B27-8219</strain>
    </source>
</reference>
<keyword evidence="1" id="KW-0004">4Fe-4S</keyword>
<reference evidence="6" key="2">
    <citation type="submission" date="2021-04" db="EMBL/GenBank/DDBJ databases">
        <authorList>
            <person name="Gilroy R."/>
        </authorList>
    </citation>
    <scope>NUCLEOTIDE SEQUENCE</scope>
    <source>
        <strain evidence="6">ChiHecec3B27-8219</strain>
    </source>
</reference>
<dbReference type="Pfam" id="PF12838">
    <property type="entry name" value="Fer4_7"/>
    <property type="match status" value="1"/>
</dbReference>
<dbReference type="EMBL" id="DXBE01000026">
    <property type="protein sequence ID" value="HIZ68901.1"/>
    <property type="molecule type" value="Genomic_DNA"/>
</dbReference>
<dbReference type="InterPro" id="IPR050572">
    <property type="entry name" value="Fe-S_Ferredoxin"/>
</dbReference>
<dbReference type="InterPro" id="IPR017900">
    <property type="entry name" value="4Fe4S_Fe_S_CS"/>
</dbReference>
<dbReference type="PROSITE" id="PS51379">
    <property type="entry name" value="4FE4S_FER_2"/>
    <property type="match status" value="2"/>
</dbReference>
<evidence type="ECO:0000256" key="4">
    <source>
        <dbReference type="ARBA" id="ARBA00023014"/>
    </source>
</evidence>
<dbReference type="GO" id="GO:0046872">
    <property type="term" value="F:metal ion binding"/>
    <property type="evidence" value="ECO:0007669"/>
    <property type="project" value="UniProtKB-KW"/>
</dbReference>
<evidence type="ECO:0000256" key="3">
    <source>
        <dbReference type="ARBA" id="ARBA00023004"/>
    </source>
</evidence>
<keyword evidence="2" id="KW-0479">Metal-binding</keyword>
<proteinExistence type="predicted"/>
<feature type="domain" description="4Fe-4S ferredoxin-type" evidence="5">
    <location>
        <begin position="6"/>
        <end position="35"/>
    </location>
</feature>
<evidence type="ECO:0000256" key="2">
    <source>
        <dbReference type="ARBA" id="ARBA00022723"/>
    </source>
</evidence>
<accession>A0A9D2JVJ7</accession>
<gene>
    <name evidence="6" type="ORF">H9966_03315</name>
</gene>
<evidence type="ECO:0000256" key="1">
    <source>
        <dbReference type="ARBA" id="ARBA00022485"/>
    </source>
</evidence>
<sequence length="78" mass="8181">MSKIKGAIVVNSDRCKGCALCVDACPKGVLALASKKVNVHGYSYVEVAMPGDCVGCAACAIVCPDGCIEVYRKKIEEK</sequence>
<dbReference type="PANTHER" id="PTHR43687">
    <property type="entry name" value="ADENYLYLSULFATE REDUCTASE, BETA SUBUNIT"/>
    <property type="match status" value="1"/>
</dbReference>